<dbReference type="EMBL" id="QGKL01000019">
    <property type="protein sequence ID" value="PWQ97540.1"/>
    <property type="molecule type" value="Genomic_DNA"/>
</dbReference>
<accession>A0A317CMJ7</accession>
<dbReference type="Pfam" id="PF06779">
    <property type="entry name" value="MFS_4"/>
    <property type="match status" value="1"/>
</dbReference>
<name>A0A317CMJ7_9GAMM</name>
<feature type="transmembrane region" description="Helical" evidence="4">
    <location>
        <begin position="140"/>
        <end position="161"/>
    </location>
</feature>
<organism evidence="6 7">
    <name type="scientific">Leucothrix arctica</name>
    <dbReference type="NCBI Taxonomy" id="1481894"/>
    <lineage>
        <taxon>Bacteria</taxon>
        <taxon>Pseudomonadati</taxon>
        <taxon>Pseudomonadota</taxon>
        <taxon>Gammaproteobacteria</taxon>
        <taxon>Thiotrichales</taxon>
        <taxon>Thiotrichaceae</taxon>
        <taxon>Leucothrix</taxon>
    </lineage>
</organism>
<dbReference type="PANTHER" id="PTHR23537">
    <property type="match status" value="1"/>
</dbReference>
<feature type="transmembrane region" description="Helical" evidence="4">
    <location>
        <begin position="273"/>
        <end position="292"/>
    </location>
</feature>
<feature type="transmembrane region" description="Helical" evidence="4">
    <location>
        <begin position="337"/>
        <end position="355"/>
    </location>
</feature>
<keyword evidence="2 4" id="KW-1133">Transmembrane helix</keyword>
<gene>
    <name evidence="6" type="ORF">DKT75_06360</name>
</gene>
<dbReference type="RefSeq" id="WP_109822582.1">
    <property type="nucleotide sequence ID" value="NZ_QGKL01000019.1"/>
</dbReference>
<keyword evidence="7" id="KW-1185">Reference proteome</keyword>
<dbReference type="SUPFAM" id="SSF103473">
    <property type="entry name" value="MFS general substrate transporter"/>
    <property type="match status" value="1"/>
</dbReference>
<evidence type="ECO:0000256" key="1">
    <source>
        <dbReference type="ARBA" id="ARBA00022692"/>
    </source>
</evidence>
<dbReference type="Gene3D" id="1.20.1250.20">
    <property type="entry name" value="MFS general substrate transporter like domains"/>
    <property type="match status" value="1"/>
</dbReference>
<dbReference type="PROSITE" id="PS50850">
    <property type="entry name" value="MFS"/>
    <property type="match status" value="1"/>
</dbReference>
<evidence type="ECO:0000256" key="4">
    <source>
        <dbReference type="SAM" id="Phobius"/>
    </source>
</evidence>
<dbReference type="AlphaFoldDB" id="A0A317CMJ7"/>
<proteinExistence type="predicted"/>
<evidence type="ECO:0000256" key="2">
    <source>
        <dbReference type="ARBA" id="ARBA00022989"/>
    </source>
</evidence>
<dbReference type="GO" id="GO:0022857">
    <property type="term" value="F:transmembrane transporter activity"/>
    <property type="evidence" value="ECO:0007669"/>
    <property type="project" value="InterPro"/>
</dbReference>
<feature type="transmembrane region" description="Helical" evidence="4">
    <location>
        <begin position="49"/>
        <end position="73"/>
    </location>
</feature>
<feature type="transmembrane region" description="Helical" evidence="4">
    <location>
        <begin position="361"/>
        <end position="382"/>
    </location>
</feature>
<feature type="transmembrane region" description="Helical" evidence="4">
    <location>
        <begin position="241"/>
        <end position="266"/>
    </location>
</feature>
<evidence type="ECO:0000313" key="7">
    <source>
        <dbReference type="Proteomes" id="UP000245506"/>
    </source>
</evidence>
<dbReference type="InterPro" id="IPR036259">
    <property type="entry name" value="MFS_trans_sf"/>
</dbReference>
<dbReference type="InterPro" id="IPR010645">
    <property type="entry name" value="MFS_4"/>
</dbReference>
<dbReference type="GO" id="GO:0005886">
    <property type="term" value="C:plasma membrane"/>
    <property type="evidence" value="ECO:0007669"/>
    <property type="project" value="TreeGrafter"/>
</dbReference>
<feature type="transmembrane region" description="Helical" evidence="4">
    <location>
        <begin position="106"/>
        <end position="128"/>
    </location>
</feature>
<protein>
    <submittedName>
        <fullName evidence="6">MFS transporter</fullName>
    </submittedName>
</protein>
<reference evidence="6 7" key="1">
    <citation type="submission" date="2018-05" db="EMBL/GenBank/DDBJ databases">
        <title>Leucothrix arctica sp. nov., isolated from Arctic seawater.</title>
        <authorList>
            <person name="Choi A."/>
            <person name="Baek K."/>
        </authorList>
    </citation>
    <scope>NUCLEOTIDE SEQUENCE [LARGE SCALE GENOMIC DNA]</scope>
    <source>
        <strain evidence="6 7">IMCC9719</strain>
    </source>
</reference>
<comment type="caution">
    <text evidence="6">The sequence shown here is derived from an EMBL/GenBank/DDBJ whole genome shotgun (WGS) entry which is preliminary data.</text>
</comment>
<feature type="transmembrane region" description="Helical" evidence="4">
    <location>
        <begin position="298"/>
        <end position="325"/>
    </location>
</feature>
<feature type="transmembrane region" description="Helical" evidence="4">
    <location>
        <begin position="212"/>
        <end position="235"/>
    </location>
</feature>
<feature type="transmembrane region" description="Helical" evidence="4">
    <location>
        <begin position="167"/>
        <end position="185"/>
    </location>
</feature>
<feature type="domain" description="Major facilitator superfamily (MFS) profile" evidence="5">
    <location>
        <begin position="9"/>
        <end position="386"/>
    </location>
</feature>
<dbReference type="Proteomes" id="UP000245506">
    <property type="component" value="Unassembled WGS sequence"/>
</dbReference>
<evidence type="ECO:0000256" key="3">
    <source>
        <dbReference type="ARBA" id="ARBA00023136"/>
    </source>
</evidence>
<keyword evidence="1 4" id="KW-0812">Transmembrane</keyword>
<keyword evidence="3 4" id="KW-0472">Membrane</keyword>
<sequence>MSASVERLRVLTAGIMSLIVLVGIARFAYTPILPIMQQQAGLGIYEAGWLATINYVGYLSGAIIASQISSLVLKDKLYRIGLIVAVVSTLGMGLTDNIWLWSILRFFAGLSSAAGLLLASGLIMNWLIRNGHRSELGIHFSGMGLGIIICSLLVELASRSFDWQTQWYLLTVLGVVLLIPAWAWLPRPDTSGVSNSGQTLVDSPPSDLFMRLFMLSYFCAGVGMVVSSTFIVSIIDQQPSLAGLGAWTFMILGIGAAPACIVWDLVARRIGDVNALIAASLLQAVSILLPLAENNLFMAISGAVLFGFTFIGVVSLVLSMAGRYYPTKPAKMMGKMTITYGIAQIISPSVVGWLAKDSGDYSIGLYIASAAMLVSVFVLIPIRKLA</sequence>
<evidence type="ECO:0000313" key="6">
    <source>
        <dbReference type="EMBL" id="PWQ97540.1"/>
    </source>
</evidence>
<feature type="transmembrane region" description="Helical" evidence="4">
    <location>
        <begin position="80"/>
        <end position="100"/>
    </location>
</feature>
<feature type="transmembrane region" description="Helical" evidence="4">
    <location>
        <begin position="7"/>
        <end position="29"/>
    </location>
</feature>
<dbReference type="InterPro" id="IPR020846">
    <property type="entry name" value="MFS_dom"/>
</dbReference>
<dbReference type="PANTHER" id="PTHR23537:SF1">
    <property type="entry name" value="SUGAR TRANSPORTER"/>
    <property type="match status" value="1"/>
</dbReference>
<dbReference type="OrthoDB" id="9797953at2"/>
<evidence type="ECO:0000259" key="5">
    <source>
        <dbReference type="PROSITE" id="PS50850"/>
    </source>
</evidence>